<evidence type="ECO:0000313" key="3">
    <source>
        <dbReference type="Proteomes" id="UP001231675"/>
    </source>
</evidence>
<dbReference type="Proteomes" id="UP001231675">
    <property type="component" value="Unassembled WGS sequence"/>
</dbReference>
<dbReference type="InterPro" id="IPR014729">
    <property type="entry name" value="Rossmann-like_a/b/a_fold"/>
</dbReference>
<reference evidence="2 3" key="1">
    <citation type="submission" date="2023-07" db="EMBL/GenBank/DDBJ databases">
        <title>Sequencing the genomes of 1000 actinobacteria strains.</title>
        <authorList>
            <person name="Klenk H.-P."/>
        </authorList>
    </citation>
    <scope>NUCLEOTIDE SEQUENCE [LARGE SCALE GENOMIC DNA]</scope>
    <source>
        <strain evidence="2 3">DSM 40229</strain>
    </source>
</reference>
<evidence type="ECO:0000313" key="2">
    <source>
        <dbReference type="EMBL" id="MDP9682449.1"/>
    </source>
</evidence>
<comment type="caution">
    <text evidence="2">The sequence shown here is derived from an EMBL/GenBank/DDBJ whole genome shotgun (WGS) entry which is preliminary data.</text>
</comment>
<name>A0ABT9LFE8_STRGD</name>
<keyword evidence="3" id="KW-1185">Reference proteome</keyword>
<organism evidence="2 3">
    <name type="scientific">Streptomyces griseoviridis</name>
    <dbReference type="NCBI Taxonomy" id="45398"/>
    <lineage>
        <taxon>Bacteria</taxon>
        <taxon>Bacillati</taxon>
        <taxon>Actinomycetota</taxon>
        <taxon>Actinomycetes</taxon>
        <taxon>Kitasatosporales</taxon>
        <taxon>Streptomycetaceae</taxon>
        <taxon>Streptomyces</taxon>
    </lineage>
</organism>
<dbReference type="Gene3D" id="3.40.50.620">
    <property type="entry name" value="HUPs"/>
    <property type="match status" value="1"/>
</dbReference>
<sequence>MSDEQQGITEDQWRRAELIWDHHRTGRAPRPRRRGGRTGRPRPAEAVLPEPDAADTGQDITLAREVFAAASAHPASVLLVRKPYTERRAYATARKLWPGAGFLDMLVGGLQRVIEYPKLGFAVERDVPEDVRAAASPWAGTASPDASSRRRNDRCGS</sequence>
<dbReference type="EMBL" id="JAURUD010000001">
    <property type="protein sequence ID" value="MDP9682449.1"/>
    <property type="molecule type" value="Genomic_DNA"/>
</dbReference>
<protein>
    <submittedName>
        <fullName evidence="2">Uncharacterized protein</fullName>
    </submittedName>
</protein>
<proteinExistence type="predicted"/>
<feature type="region of interest" description="Disordered" evidence="1">
    <location>
        <begin position="20"/>
        <end position="56"/>
    </location>
</feature>
<feature type="compositionally biased region" description="Basic residues" evidence="1">
    <location>
        <begin position="24"/>
        <end position="40"/>
    </location>
</feature>
<feature type="region of interest" description="Disordered" evidence="1">
    <location>
        <begin position="134"/>
        <end position="157"/>
    </location>
</feature>
<feature type="compositionally biased region" description="Basic and acidic residues" evidence="1">
    <location>
        <begin position="147"/>
        <end position="157"/>
    </location>
</feature>
<gene>
    <name evidence="2" type="ORF">J2S47_002951</name>
</gene>
<evidence type="ECO:0000256" key="1">
    <source>
        <dbReference type="SAM" id="MobiDB-lite"/>
    </source>
</evidence>
<accession>A0ABT9LFE8</accession>